<dbReference type="GO" id="GO:0008017">
    <property type="term" value="F:microtubule binding"/>
    <property type="evidence" value="ECO:0007669"/>
    <property type="project" value="InterPro"/>
</dbReference>
<dbReference type="GO" id="GO:0031122">
    <property type="term" value="P:cytoplasmic microtubule organization"/>
    <property type="evidence" value="ECO:0007669"/>
    <property type="project" value="TreeGrafter"/>
</dbReference>
<dbReference type="EMBL" id="VZSS01000020">
    <property type="protein sequence ID" value="NWZ79193.1"/>
    <property type="molecule type" value="Genomic_DNA"/>
</dbReference>
<sequence length="771" mass="84585">MEGLFALELLVEALRMAESGPAELPEPAEHPAVALRLLDFPTLVLRPAASAPPLRPGQLFPFGRGKRCFCAVSLAPAAELLQRPGAPSSCGRRGRFALRDTAGRPVGELVLSYRLSSLAEASPASPRTATPPASTLEPRDDEEEEKEEEEEEEESEQLEGNVFCPPLLYYSREPAEPQRKPAAMGQWEHVEPQKPQQKDKGHSPPRPSAGPSLLHPASQGHLHNTLVQLPLLSALLAELSVLTRSAVPAAAAAVHPHLAWPYQVPENGDAASRSPSRSTAVKPAETPVEPGRSSEVTSPQFKQGCHKAISPGSSGAGGRPKKAVSQGQPACERNCKVKENRPPRKKLLYGLTNTLRLRLQQTNPDKLIIHERREQYRKKQIEMLRERSPLSKRKLVRNTEEQHMVSCRHCSTGGRSKRNNQLDKTVQTSLENSALSEPISVAGDVSPGLQKQSIASLSRNNSTASEERPYKITTAPLPEEIVLKSAHQEKYAKAQVPAAFPSDANAKGSYNDAIQLIHRKTMEPDDVSVVSGHKLSPSRSVENNSEFIYSDDFVASLENTVYSEDFTSAECTGRDSKLHDSSPELLWLERLKQDRSDTEPESSRSRISKTSQRAQSTSDLVPVPSASSPVQSLRRNCDFKTSTGTSAESADSLNLAEMEASLLDEEQKAQEMSKEENRGDQHIKEISTLRSKQVKSDTDLNIGKGQTSTGQKQSVTQVSSYLPSNMSDLELSVLENSMSDKEDDFLEKLHGPNEYKDISELVINKLPGYTM</sequence>
<dbReference type="GO" id="GO:0005881">
    <property type="term" value="C:cytoplasmic microtubule"/>
    <property type="evidence" value="ECO:0007669"/>
    <property type="project" value="TreeGrafter"/>
</dbReference>
<dbReference type="InterPro" id="IPR026679">
    <property type="entry name" value="MAP10_C-term"/>
</dbReference>
<dbReference type="GO" id="GO:0032467">
    <property type="term" value="P:positive regulation of cytokinesis"/>
    <property type="evidence" value="ECO:0007669"/>
    <property type="project" value="TreeGrafter"/>
</dbReference>
<keyword evidence="4" id="KW-1185">Reference proteome</keyword>
<evidence type="ECO:0000259" key="2">
    <source>
        <dbReference type="Pfam" id="PF14925"/>
    </source>
</evidence>
<dbReference type="GO" id="GO:0030496">
    <property type="term" value="C:midbody"/>
    <property type="evidence" value="ECO:0007669"/>
    <property type="project" value="TreeGrafter"/>
</dbReference>
<comment type="caution">
    <text evidence="3">The sequence shown here is derived from an EMBL/GenBank/DDBJ whole genome shotgun (WGS) entry which is preliminary data.</text>
</comment>
<feature type="region of interest" description="Disordered" evidence="1">
    <location>
        <begin position="590"/>
        <end position="653"/>
    </location>
</feature>
<reference evidence="3 4" key="1">
    <citation type="submission" date="2019-09" db="EMBL/GenBank/DDBJ databases">
        <title>Bird 10,000 Genomes (B10K) Project - Family phase.</title>
        <authorList>
            <person name="Zhang G."/>
        </authorList>
    </citation>
    <scope>NUCLEOTIDE SEQUENCE [LARGE SCALE GENOMIC DNA]</scope>
    <source>
        <strain evidence="3">OUT-0023</strain>
        <tissue evidence="3">Blood</tissue>
    </source>
</reference>
<feature type="region of interest" description="Disordered" evidence="1">
    <location>
        <begin position="265"/>
        <end position="334"/>
    </location>
</feature>
<feature type="compositionally biased region" description="Low complexity" evidence="1">
    <location>
        <begin position="119"/>
        <end position="135"/>
    </location>
</feature>
<evidence type="ECO:0000313" key="3">
    <source>
        <dbReference type="EMBL" id="NWZ79193.1"/>
    </source>
</evidence>
<accession>A0A7K7QHK2</accession>
<dbReference type="Proteomes" id="UP000540071">
    <property type="component" value="Unassembled WGS sequence"/>
</dbReference>
<evidence type="ECO:0000313" key="4">
    <source>
        <dbReference type="Proteomes" id="UP000540071"/>
    </source>
</evidence>
<gene>
    <name evidence="3" type="primary">Map10</name>
    <name evidence="3" type="ORF">POEATR_R15665</name>
</gene>
<dbReference type="PANTHER" id="PTHR21831">
    <property type="entry name" value="MICROTUBULE-ASSOCIATED PROTEIN 10"/>
    <property type="match status" value="1"/>
</dbReference>
<protein>
    <submittedName>
        <fullName evidence="3">MAP10 protein</fullName>
    </submittedName>
</protein>
<dbReference type="GO" id="GO:1990023">
    <property type="term" value="C:mitotic spindle midzone"/>
    <property type="evidence" value="ECO:0007669"/>
    <property type="project" value="TreeGrafter"/>
</dbReference>
<feature type="region of interest" description="Disordered" evidence="1">
    <location>
        <begin position="119"/>
        <end position="159"/>
    </location>
</feature>
<feature type="compositionally biased region" description="Low complexity" evidence="1">
    <location>
        <begin position="621"/>
        <end position="630"/>
    </location>
</feature>
<feature type="region of interest" description="Disordered" evidence="1">
    <location>
        <begin position="691"/>
        <end position="715"/>
    </location>
</feature>
<dbReference type="GO" id="GO:0051256">
    <property type="term" value="P:mitotic spindle midzone assembly"/>
    <property type="evidence" value="ECO:0007669"/>
    <property type="project" value="TreeGrafter"/>
</dbReference>
<name>A0A7K7QHK2_POEAT</name>
<dbReference type="PANTHER" id="PTHR21831:SF2">
    <property type="entry name" value="MICROTUBULE-ASSOCIATED PROTEIN 10"/>
    <property type="match status" value="1"/>
</dbReference>
<feature type="compositionally biased region" description="Basic and acidic residues" evidence="1">
    <location>
        <begin position="188"/>
        <end position="202"/>
    </location>
</feature>
<feature type="compositionally biased region" description="Polar residues" evidence="1">
    <location>
        <begin position="608"/>
        <end position="619"/>
    </location>
</feature>
<feature type="region of interest" description="Disordered" evidence="1">
    <location>
        <begin position="175"/>
        <end position="218"/>
    </location>
</feature>
<feature type="compositionally biased region" description="Polar residues" evidence="1">
    <location>
        <begin position="631"/>
        <end position="652"/>
    </location>
</feature>
<dbReference type="GO" id="GO:0097431">
    <property type="term" value="C:mitotic spindle pole"/>
    <property type="evidence" value="ECO:0007669"/>
    <property type="project" value="TreeGrafter"/>
</dbReference>
<dbReference type="InterPro" id="IPR039302">
    <property type="entry name" value="MAP10"/>
</dbReference>
<dbReference type="Pfam" id="PF14925">
    <property type="entry name" value="HPHLAWLY"/>
    <property type="match status" value="1"/>
</dbReference>
<feature type="domain" description="Microtubule-associated protein 10 C-terminal" evidence="2">
    <location>
        <begin position="215"/>
        <end position="770"/>
    </location>
</feature>
<feature type="compositionally biased region" description="Basic and acidic residues" evidence="1">
    <location>
        <begin position="590"/>
        <end position="604"/>
    </location>
</feature>
<feature type="non-terminal residue" evidence="3">
    <location>
        <position position="771"/>
    </location>
</feature>
<dbReference type="AlphaFoldDB" id="A0A7K7QHK2"/>
<feature type="compositionally biased region" description="Acidic residues" evidence="1">
    <location>
        <begin position="139"/>
        <end position="157"/>
    </location>
</feature>
<feature type="non-terminal residue" evidence="3">
    <location>
        <position position="1"/>
    </location>
</feature>
<evidence type="ECO:0000256" key="1">
    <source>
        <dbReference type="SAM" id="MobiDB-lite"/>
    </source>
</evidence>
<organism evidence="3 4">
    <name type="scientific">Poecile atricapillus</name>
    <name type="common">Black-capped chickadee</name>
    <name type="synonym">Parus atricapillus</name>
    <dbReference type="NCBI Taxonomy" id="48891"/>
    <lineage>
        <taxon>Eukaryota</taxon>
        <taxon>Metazoa</taxon>
        <taxon>Chordata</taxon>
        <taxon>Craniata</taxon>
        <taxon>Vertebrata</taxon>
        <taxon>Euteleostomi</taxon>
        <taxon>Archelosauria</taxon>
        <taxon>Archosauria</taxon>
        <taxon>Dinosauria</taxon>
        <taxon>Saurischia</taxon>
        <taxon>Theropoda</taxon>
        <taxon>Coelurosauria</taxon>
        <taxon>Aves</taxon>
        <taxon>Neognathae</taxon>
        <taxon>Neoaves</taxon>
        <taxon>Telluraves</taxon>
        <taxon>Australaves</taxon>
        <taxon>Passeriformes</taxon>
        <taxon>Paridae</taxon>
        <taxon>Poecile</taxon>
    </lineage>
</organism>
<dbReference type="GO" id="GO:0005813">
    <property type="term" value="C:centrosome"/>
    <property type="evidence" value="ECO:0007669"/>
    <property type="project" value="TreeGrafter"/>
</dbReference>
<feature type="compositionally biased region" description="Polar residues" evidence="1">
    <location>
        <begin position="704"/>
        <end position="715"/>
    </location>
</feature>
<proteinExistence type="predicted"/>